<organism evidence="1 2">
    <name type="scientific">Clostridium boliviensis</name>
    <dbReference type="NCBI Taxonomy" id="318465"/>
    <lineage>
        <taxon>Bacteria</taxon>
        <taxon>Bacillati</taxon>
        <taxon>Bacillota</taxon>
        <taxon>Clostridia</taxon>
        <taxon>Eubacteriales</taxon>
        <taxon>Clostridiaceae</taxon>
        <taxon>Clostridium</taxon>
    </lineage>
</organism>
<proteinExistence type="predicted"/>
<dbReference type="Proteomes" id="UP001276854">
    <property type="component" value="Unassembled WGS sequence"/>
</dbReference>
<name>A0ABU4GSY5_9CLOT</name>
<protein>
    <submittedName>
        <fullName evidence="1">Uncharacterized protein</fullName>
    </submittedName>
</protein>
<reference evidence="1 2" key="1">
    <citation type="submission" date="2023-10" db="EMBL/GenBank/DDBJ databases">
        <title>A novel Glycoside Hydrolase 43-Like Enzyme from Clostrdium boliviensis is an Endo-xylanase, and a Candidate for Xylooligosaccharides Production from Different Xylan Substrates.</title>
        <authorList>
            <person name="Alvarez M.T."/>
            <person name="Rocabado-Villegas L.R."/>
            <person name="Salas-Veizaga D.M."/>
            <person name="Linares-Pasten J.A."/>
            <person name="Gudmundsdottir E.E."/>
            <person name="Hreggvidsson G.O."/>
            <person name="Adlercreutz P."/>
            <person name="Nordberg Karlsson E."/>
        </authorList>
    </citation>
    <scope>NUCLEOTIDE SEQUENCE [LARGE SCALE GENOMIC DNA]</scope>
    <source>
        <strain evidence="1 2">E-1</strain>
    </source>
</reference>
<evidence type="ECO:0000313" key="1">
    <source>
        <dbReference type="EMBL" id="MDW2800663.1"/>
    </source>
</evidence>
<dbReference type="EMBL" id="JAWONS010000329">
    <property type="protein sequence ID" value="MDW2800663.1"/>
    <property type="molecule type" value="Genomic_DNA"/>
</dbReference>
<sequence>MVKENAVNKNQTRRFVSKAFAWILGFVIAFTSATLPARAEVSKQAVTIQRGVYDNRSCRSEADHLIENKYPDAPMPADGEIIDYYLENGRIKGINGLEQLDFIITSTGDLRVGKRHLFLANRQPVLAAGQLELDGCGKIKKIDNLSGHYQPTVQQAMRFQALLSNLGADLRNTLLTYYTIKLDSSGFPSEAVLVYSKIIK</sequence>
<comment type="caution">
    <text evidence="1">The sequence shown here is derived from an EMBL/GenBank/DDBJ whole genome shotgun (WGS) entry which is preliminary data.</text>
</comment>
<evidence type="ECO:0000313" key="2">
    <source>
        <dbReference type="Proteomes" id="UP001276854"/>
    </source>
</evidence>
<keyword evidence="2" id="KW-1185">Reference proteome</keyword>
<dbReference type="RefSeq" id="WP_318066826.1">
    <property type="nucleotide sequence ID" value="NZ_JAWONS010000329.1"/>
</dbReference>
<accession>A0ABU4GSY5</accession>
<gene>
    <name evidence="1" type="ORF">RZO55_24135</name>
</gene>